<dbReference type="GO" id="GO:0016020">
    <property type="term" value="C:membrane"/>
    <property type="evidence" value="ECO:0007669"/>
    <property type="project" value="UniProtKB-SubCell"/>
</dbReference>
<evidence type="ECO:0000313" key="9">
    <source>
        <dbReference type="Proteomes" id="UP000005446"/>
    </source>
</evidence>
<dbReference type="InterPro" id="IPR050930">
    <property type="entry name" value="MFS_Vesicular_Transporter"/>
</dbReference>
<evidence type="ECO:0000256" key="7">
    <source>
        <dbReference type="SAM" id="Phobius"/>
    </source>
</evidence>
<keyword evidence="5 7" id="KW-0472">Membrane</keyword>
<feature type="transmembrane region" description="Helical" evidence="7">
    <location>
        <begin position="152"/>
        <end position="172"/>
    </location>
</feature>
<keyword evidence="4 7" id="KW-1133">Transmembrane helix</keyword>
<dbReference type="OrthoDB" id="5086884at2759"/>
<comment type="subcellular location">
    <subcellularLocation>
        <location evidence="1">Membrane</location>
        <topology evidence="1">Multi-pass membrane protein</topology>
    </subcellularLocation>
</comment>
<name>H0EWF4_GLAL7</name>
<evidence type="ECO:0000256" key="1">
    <source>
        <dbReference type="ARBA" id="ARBA00004141"/>
    </source>
</evidence>
<evidence type="ECO:0000256" key="6">
    <source>
        <dbReference type="SAM" id="MobiDB-lite"/>
    </source>
</evidence>
<comment type="caution">
    <text evidence="8">The sequence shown here is derived from an EMBL/GenBank/DDBJ whole genome shotgun (WGS) entry which is preliminary data.</text>
</comment>
<evidence type="ECO:0000256" key="2">
    <source>
        <dbReference type="ARBA" id="ARBA00022448"/>
    </source>
</evidence>
<dbReference type="InterPro" id="IPR036259">
    <property type="entry name" value="MFS_trans_sf"/>
</dbReference>
<evidence type="ECO:0000313" key="8">
    <source>
        <dbReference type="EMBL" id="EHK97109.1"/>
    </source>
</evidence>
<dbReference type="HOGENOM" id="CLU_940261_0_0_1"/>
<evidence type="ECO:0000256" key="5">
    <source>
        <dbReference type="ARBA" id="ARBA00023136"/>
    </source>
</evidence>
<dbReference type="Pfam" id="PF07690">
    <property type="entry name" value="MFS_1"/>
    <property type="match status" value="1"/>
</dbReference>
<feature type="region of interest" description="Disordered" evidence="6">
    <location>
        <begin position="28"/>
        <end position="59"/>
    </location>
</feature>
<evidence type="ECO:0000256" key="3">
    <source>
        <dbReference type="ARBA" id="ARBA00022692"/>
    </source>
</evidence>
<keyword evidence="3 7" id="KW-0812">Transmembrane</keyword>
<accession>H0EWF4</accession>
<dbReference type="InParanoid" id="H0EWF4"/>
<evidence type="ECO:0000256" key="4">
    <source>
        <dbReference type="ARBA" id="ARBA00022989"/>
    </source>
</evidence>
<dbReference type="Proteomes" id="UP000005446">
    <property type="component" value="Unassembled WGS sequence"/>
</dbReference>
<gene>
    <name evidence="8" type="ORF">M7I_7119</name>
</gene>
<keyword evidence="2" id="KW-0813">Transport</keyword>
<dbReference type="AlphaFoldDB" id="H0EWF4"/>
<dbReference type="Gene3D" id="1.20.1250.20">
    <property type="entry name" value="MFS general substrate transporter like domains"/>
    <property type="match status" value="1"/>
</dbReference>
<dbReference type="PANTHER" id="PTHR23506:SF37">
    <property type="entry name" value="MAJOR FACILITATOR SUPERFAMILY (MFS) PROFILE DOMAIN-CONTAINING PROTEIN"/>
    <property type="match status" value="1"/>
</dbReference>
<dbReference type="EMBL" id="AGUE01000209">
    <property type="protein sequence ID" value="EHK97109.1"/>
    <property type="molecule type" value="Genomic_DNA"/>
</dbReference>
<keyword evidence="9" id="KW-1185">Reference proteome</keyword>
<reference evidence="8 9" key="1">
    <citation type="journal article" date="2012" name="Eukaryot. Cell">
        <title>Genome sequence of the fungus Glarea lozoyensis: the first genome sequence of a species from the Helotiaceae family.</title>
        <authorList>
            <person name="Youssar L."/>
            <person name="Gruening B.A."/>
            <person name="Erxleben A."/>
            <person name="Guenther S."/>
            <person name="Huettel W."/>
        </authorList>
    </citation>
    <scope>NUCLEOTIDE SEQUENCE [LARGE SCALE GENOMIC DNA]</scope>
    <source>
        <strain evidence="9">ATCC 74030 / MF5533</strain>
    </source>
</reference>
<organism evidence="8 9">
    <name type="scientific">Glarea lozoyensis (strain ATCC 74030 / MF5533)</name>
    <dbReference type="NCBI Taxonomy" id="1104152"/>
    <lineage>
        <taxon>Eukaryota</taxon>
        <taxon>Fungi</taxon>
        <taxon>Dikarya</taxon>
        <taxon>Ascomycota</taxon>
        <taxon>Pezizomycotina</taxon>
        <taxon>Leotiomycetes</taxon>
        <taxon>Helotiales</taxon>
        <taxon>Helotiaceae</taxon>
        <taxon>Glarea</taxon>
    </lineage>
</organism>
<proteinExistence type="predicted"/>
<dbReference type="GO" id="GO:0022857">
    <property type="term" value="F:transmembrane transporter activity"/>
    <property type="evidence" value="ECO:0007669"/>
    <property type="project" value="InterPro"/>
</dbReference>
<dbReference type="PANTHER" id="PTHR23506">
    <property type="entry name" value="GH10249P"/>
    <property type="match status" value="1"/>
</dbReference>
<dbReference type="SUPFAM" id="SSF103473">
    <property type="entry name" value="MFS general substrate transporter"/>
    <property type="match status" value="1"/>
</dbReference>
<dbReference type="InterPro" id="IPR011701">
    <property type="entry name" value="MFS"/>
</dbReference>
<feature type="compositionally biased region" description="Acidic residues" evidence="6">
    <location>
        <begin position="31"/>
        <end position="47"/>
    </location>
</feature>
<protein>
    <submittedName>
        <fullName evidence="8">Putative Uncharacterized MFS-type transporter C18.02</fullName>
    </submittedName>
</protein>
<sequence>MGFGLLGLDILMRFAMVEKKVAKRYGREYAEDSGTDEESASNDEQSDENTRLLAKPSDEEEENLRNYVLPPKLPRWAPNGFIYILLTSPRLLTAQLVSIAQATVIALFDATIPLLVQDLFNFTPLSAGLIFIPLVLPCLIFGPLAGKGVDRYGVKIFGTLGFLYLAIPIFLLRTVRAGGTPEVVKLAALLAVCAPGISSVSTPSIVEASEVFGKYHAANPELFGPEGPYAKMFAVNSMMFTKQDYSEILFENYTRSLKKVGLSSSIIYHYSPSPRTYKQMERNQQVNGNPSFLVMV</sequence>
<feature type="transmembrane region" description="Helical" evidence="7">
    <location>
        <begin position="122"/>
        <end position="145"/>
    </location>
</feature>